<dbReference type="EMBL" id="BARS01049026">
    <property type="protein sequence ID" value="GAG29106.1"/>
    <property type="molecule type" value="Genomic_DNA"/>
</dbReference>
<name>X0XWG2_9ZZZZ</name>
<sequence length="73" mass="8129">MNFDLRHVPFSRYGSYFVLSRMGRAPGRAAGLYLRTVHGDARTQGIFRVELLAGGKRLPVTEIASPGRLRLQA</sequence>
<evidence type="ECO:0000313" key="1">
    <source>
        <dbReference type="EMBL" id="GAG29106.1"/>
    </source>
</evidence>
<protein>
    <submittedName>
        <fullName evidence="1">Uncharacterized protein</fullName>
    </submittedName>
</protein>
<accession>X0XWG2</accession>
<gene>
    <name evidence="1" type="ORF">S01H1_73376</name>
</gene>
<organism evidence="1">
    <name type="scientific">marine sediment metagenome</name>
    <dbReference type="NCBI Taxonomy" id="412755"/>
    <lineage>
        <taxon>unclassified sequences</taxon>
        <taxon>metagenomes</taxon>
        <taxon>ecological metagenomes</taxon>
    </lineage>
</organism>
<reference evidence="1" key="1">
    <citation type="journal article" date="2014" name="Front. Microbiol.">
        <title>High frequency of phylogenetically diverse reductive dehalogenase-homologous genes in deep subseafloor sedimentary metagenomes.</title>
        <authorList>
            <person name="Kawai M."/>
            <person name="Futagami T."/>
            <person name="Toyoda A."/>
            <person name="Takaki Y."/>
            <person name="Nishi S."/>
            <person name="Hori S."/>
            <person name="Arai W."/>
            <person name="Tsubouchi T."/>
            <person name="Morono Y."/>
            <person name="Uchiyama I."/>
            <person name="Ito T."/>
            <person name="Fujiyama A."/>
            <person name="Inagaki F."/>
            <person name="Takami H."/>
        </authorList>
    </citation>
    <scope>NUCLEOTIDE SEQUENCE</scope>
    <source>
        <strain evidence="1">Expedition CK06-06</strain>
    </source>
</reference>
<comment type="caution">
    <text evidence="1">The sequence shown here is derived from an EMBL/GenBank/DDBJ whole genome shotgun (WGS) entry which is preliminary data.</text>
</comment>
<dbReference type="AlphaFoldDB" id="X0XWG2"/>
<proteinExistence type="predicted"/>
<feature type="non-terminal residue" evidence="1">
    <location>
        <position position="73"/>
    </location>
</feature>